<protein>
    <submittedName>
        <fullName evidence="1">Uncharacterized protein</fullName>
    </submittedName>
</protein>
<evidence type="ECO:0000313" key="2">
    <source>
        <dbReference type="Proteomes" id="UP000199514"/>
    </source>
</evidence>
<organism evidence="1 2">
    <name type="scientific">Flexibacter flexilis DSM 6793</name>
    <dbReference type="NCBI Taxonomy" id="927664"/>
    <lineage>
        <taxon>Bacteria</taxon>
        <taxon>Pseudomonadati</taxon>
        <taxon>Bacteroidota</taxon>
        <taxon>Cytophagia</taxon>
        <taxon>Cytophagales</taxon>
        <taxon>Flexibacteraceae</taxon>
        <taxon>Flexibacter</taxon>
    </lineage>
</organism>
<name>A0A1I1DE08_9BACT</name>
<dbReference type="EMBL" id="FOLE01000001">
    <property type="protein sequence ID" value="SFB70773.1"/>
    <property type="molecule type" value="Genomic_DNA"/>
</dbReference>
<proteinExistence type="predicted"/>
<dbReference type="AlphaFoldDB" id="A0A1I1DE08"/>
<dbReference type="STRING" id="927664.SAMN05421780_10120"/>
<keyword evidence="2" id="KW-1185">Reference proteome</keyword>
<accession>A0A1I1DE08</accession>
<evidence type="ECO:0000313" key="1">
    <source>
        <dbReference type="EMBL" id="SFB70773.1"/>
    </source>
</evidence>
<sequence>MLRKELFVLFGRVIGEFGRVLKKNSERNMLLCIETQQSTIDDLLLKITSCG</sequence>
<gene>
    <name evidence="1" type="ORF">SAMN05421780_10120</name>
</gene>
<reference evidence="1 2" key="1">
    <citation type="submission" date="2016-10" db="EMBL/GenBank/DDBJ databases">
        <authorList>
            <person name="de Groot N.N."/>
        </authorList>
    </citation>
    <scope>NUCLEOTIDE SEQUENCE [LARGE SCALE GENOMIC DNA]</scope>
    <source>
        <strain evidence="1 2">DSM 6793</strain>
    </source>
</reference>
<dbReference type="Proteomes" id="UP000199514">
    <property type="component" value="Unassembled WGS sequence"/>
</dbReference>